<sequence>MTRILLVDDDVDLLISLKTFLKKQGYEITTTTTCSSGLNILRSVEPNLVILDINVGEEDGRSMCRQIKREAELQHIPVILISANHQELGFYKNYGANASLPKPFRLNDLSELIQKTLSGDNTIQQ</sequence>
<keyword evidence="5" id="KW-1185">Reference proteome</keyword>
<keyword evidence="1 2" id="KW-0597">Phosphoprotein</keyword>
<evidence type="ECO:0000313" key="5">
    <source>
        <dbReference type="Proteomes" id="UP001165367"/>
    </source>
</evidence>
<dbReference type="PANTHER" id="PTHR44591">
    <property type="entry name" value="STRESS RESPONSE REGULATOR PROTEIN 1"/>
    <property type="match status" value="1"/>
</dbReference>
<dbReference type="Pfam" id="PF00072">
    <property type="entry name" value="Response_reg"/>
    <property type="match status" value="1"/>
</dbReference>
<dbReference type="Gene3D" id="3.40.50.2300">
    <property type="match status" value="1"/>
</dbReference>
<dbReference type="InterPro" id="IPR011006">
    <property type="entry name" value="CheY-like_superfamily"/>
</dbReference>
<reference evidence="4" key="1">
    <citation type="submission" date="2022-01" db="EMBL/GenBank/DDBJ databases">
        <authorList>
            <person name="Jo J.-H."/>
            <person name="Im W.-T."/>
        </authorList>
    </citation>
    <scope>NUCLEOTIDE SEQUENCE</scope>
    <source>
        <strain evidence="4">NA20</strain>
    </source>
</reference>
<accession>A0ABS9KV91</accession>
<gene>
    <name evidence="4" type="ORF">LZZ85_18340</name>
</gene>
<name>A0ABS9KV91_9BACT</name>
<evidence type="ECO:0000256" key="2">
    <source>
        <dbReference type="PROSITE-ProRule" id="PRU00169"/>
    </source>
</evidence>
<dbReference type="InterPro" id="IPR001789">
    <property type="entry name" value="Sig_transdc_resp-reg_receiver"/>
</dbReference>
<evidence type="ECO:0000313" key="4">
    <source>
        <dbReference type="EMBL" id="MCG2616264.1"/>
    </source>
</evidence>
<comment type="caution">
    <text evidence="4">The sequence shown here is derived from an EMBL/GenBank/DDBJ whole genome shotgun (WGS) entry which is preliminary data.</text>
</comment>
<feature type="domain" description="Response regulatory" evidence="3">
    <location>
        <begin position="3"/>
        <end position="117"/>
    </location>
</feature>
<dbReference type="SUPFAM" id="SSF52172">
    <property type="entry name" value="CheY-like"/>
    <property type="match status" value="1"/>
</dbReference>
<proteinExistence type="predicted"/>
<dbReference type="PROSITE" id="PS50110">
    <property type="entry name" value="RESPONSE_REGULATORY"/>
    <property type="match status" value="1"/>
</dbReference>
<dbReference type="EMBL" id="JAKLTR010000012">
    <property type="protein sequence ID" value="MCG2616264.1"/>
    <property type="molecule type" value="Genomic_DNA"/>
</dbReference>
<dbReference type="Proteomes" id="UP001165367">
    <property type="component" value="Unassembled WGS sequence"/>
</dbReference>
<dbReference type="PANTHER" id="PTHR44591:SF3">
    <property type="entry name" value="RESPONSE REGULATORY DOMAIN-CONTAINING PROTEIN"/>
    <property type="match status" value="1"/>
</dbReference>
<dbReference type="InterPro" id="IPR050595">
    <property type="entry name" value="Bact_response_regulator"/>
</dbReference>
<evidence type="ECO:0000259" key="3">
    <source>
        <dbReference type="PROSITE" id="PS50110"/>
    </source>
</evidence>
<dbReference type="SMART" id="SM00448">
    <property type="entry name" value="REC"/>
    <property type="match status" value="1"/>
</dbReference>
<evidence type="ECO:0000256" key="1">
    <source>
        <dbReference type="ARBA" id="ARBA00022553"/>
    </source>
</evidence>
<protein>
    <submittedName>
        <fullName evidence="4">Response regulator</fullName>
    </submittedName>
</protein>
<dbReference type="RefSeq" id="WP_237874799.1">
    <property type="nucleotide sequence ID" value="NZ_JAKLTR010000012.1"/>
</dbReference>
<organism evidence="4 5">
    <name type="scientific">Terrimonas ginsenosidimutans</name>
    <dbReference type="NCBI Taxonomy" id="2908004"/>
    <lineage>
        <taxon>Bacteria</taxon>
        <taxon>Pseudomonadati</taxon>
        <taxon>Bacteroidota</taxon>
        <taxon>Chitinophagia</taxon>
        <taxon>Chitinophagales</taxon>
        <taxon>Chitinophagaceae</taxon>
        <taxon>Terrimonas</taxon>
    </lineage>
</organism>
<feature type="modified residue" description="4-aspartylphosphate" evidence="2">
    <location>
        <position position="52"/>
    </location>
</feature>